<feature type="compositionally biased region" description="Polar residues" evidence="1">
    <location>
        <begin position="42"/>
        <end position="51"/>
    </location>
</feature>
<dbReference type="Proteomes" id="UP001378960">
    <property type="component" value="Unassembled WGS sequence"/>
</dbReference>
<feature type="compositionally biased region" description="Basic and acidic residues" evidence="1">
    <location>
        <begin position="132"/>
        <end position="147"/>
    </location>
</feature>
<evidence type="ECO:0000313" key="3">
    <source>
        <dbReference type="EMBL" id="GMM46386.1"/>
    </source>
</evidence>
<evidence type="ECO:0000259" key="2">
    <source>
        <dbReference type="Pfam" id="PF14475"/>
    </source>
</evidence>
<feature type="compositionally biased region" description="Low complexity" evidence="1">
    <location>
        <begin position="192"/>
        <end position="213"/>
    </location>
</feature>
<dbReference type="AlphaFoldDB" id="A0AAV5R541"/>
<feature type="region of interest" description="Disordered" evidence="1">
    <location>
        <begin position="117"/>
        <end position="219"/>
    </location>
</feature>
<evidence type="ECO:0000313" key="4">
    <source>
        <dbReference type="Proteomes" id="UP001378960"/>
    </source>
</evidence>
<accession>A0AAV5R541</accession>
<feature type="region of interest" description="Disordered" evidence="1">
    <location>
        <begin position="1"/>
        <end position="52"/>
    </location>
</feature>
<reference evidence="3 4" key="1">
    <citation type="journal article" date="2023" name="Elife">
        <title>Identification of key yeast species and microbe-microbe interactions impacting larval growth of Drosophila in the wild.</title>
        <authorList>
            <person name="Mure A."/>
            <person name="Sugiura Y."/>
            <person name="Maeda R."/>
            <person name="Honda K."/>
            <person name="Sakurai N."/>
            <person name="Takahashi Y."/>
            <person name="Watada M."/>
            <person name="Katoh T."/>
            <person name="Gotoh A."/>
            <person name="Gotoh Y."/>
            <person name="Taniguchi I."/>
            <person name="Nakamura K."/>
            <person name="Hayashi T."/>
            <person name="Katayama T."/>
            <person name="Uemura T."/>
            <person name="Hattori Y."/>
        </authorList>
    </citation>
    <scope>NUCLEOTIDE SEQUENCE [LARGE SCALE GENOMIC DNA]</scope>
    <source>
        <strain evidence="3 4">PK-24</strain>
    </source>
</reference>
<name>A0AAV5R541_PICKL</name>
<protein>
    <recommendedName>
        <fullName evidence="2">Mso1 N-terminal domain-containing protein</fullName>
    </recommendedName>
</protein>
<dbReference type="Pfam" id="PF14475">
    <property type="entry name" value="Mso1_Sec1_bdg"/>
    <property type="match status" value="1"/>
</dbReference>
<proteinExistence type="predicted"/>
<evidence type="ECO:0000256" key="1">
    <source>
        <dbReference type="SAM" id="MobiDB-lite"/>
    </source>
</evidence>
<feature type="compositionally biased region" description="Low complexity" evidence="1">
    <location>
        <begin position="19"/>
        <end position="32"/>
    </location>
</feature>
<keyword evidence="4" id="KW-1185">Reference proteome</keyword>
<sequence>MFKGIRNIASEIRSEISSDHSLQSQSQSPSTSRTRRFRTSLDGGSSNNGNTEKVHHFRKYKNKTEIEQDGNTEDDTVVNRALIKFYKQQGKQLPSFLMGNILQSQSKSDIQVQSQVQSQVQVQSSPPPIRRATTELRNDQIPIRRQEIQQSPPPRQKLQHSMTQPAIEVKKTDINSQSQSQSPPPLLKRNTSRFQSRFSGNSSSTTTGQSNSRFGRRVQ</sequence>
<feature type="domain" description="Mso1 N-terminal" evidence="2">
    <location>
        <begin position="66"/>
        <end position="95"/>
    </location>
</feature>
<dbReference type="EMBL" id="BTGB01000003">
    <property type="protein sequence ID" value="GMM46386.1"/>
    <property type="molecule type" value="Genomic_DNA"/>
</dbReference>
<gene>
    <name evidence="3" type="ORF">DAPK24_029610</name>
</gene>
<comment type="caution">
    <text evidence="3">The sequence shown here is derived from an EMBL/GenBank/DDBJ whole genome shotgun (WGS) entry which is preliminary data.</text>
</comment>
<organism evidence="3 4">
    <name type="scientific">Pichia kluyveri</name>
    <name type="common">Yeast</name>
    <dbReference type="NCBI Taxonomy" id="36015"/>
    <lineage>
        <taxon>Eukaryota</taxon>
        <taxon>Fungi</taxon>
        <taxon>Dikarya</taxon>
        <taxon>Ascomycota</taxon>
        <taxon>Saccharomycotina</taxon>
        <taxon>Pichiomycetes</taxon>
        <taxon>Pichiales</taxon>
        <taxon>Pichiaceae</taxon>
        <taxon>Pichia</taxon>
    </lineage>
</organism>
<dbReference type="InterPro" id="IPR028095">
    <property type="entry name" value="Mso1_N_dom"/>
</dbReference>